<dbReference type="EMBL" id="LGIA01000035">
    <property type="protein sequence ID" value="KOH46283.1"/>
    <property type="molecule type" value="Genomic_DNA"/>
</dbReference>
<dbReference type="OrthoDB" id="915634at2"/>
<evidence type="ECO:0000256" key="1">
    <source>
        <dbReference type="SAM" id="MobiDB-lite"/>
    </source>
</evidence>
<reference evidence="4" key="1">
    <citation type="submission" date="2015-07" db="EMBL/GenBank/DDBJ databases">
        <title>Genome sequencing of Sunxiuqinia dokdonensis strain SK.</title>
        <authorList>
            <person name="Ahn S."/>
            <person name="Kim B.-C."/>
        </authorList>
    </citation>
    <scope>NUCLEOTIDE SEQUENCE [LARGE SCALE GENOMIC DNA]</scope>
    <source>
        <strain evidence="4">SK</strain>
    </source>
</reference>
<proteinExistence type="predicted"/>
<evidence type="ECO:0000259" key="2">
    <source>
        <dbReference type="Pfam" id="PF03432"/>
    </source>
</evidence>
<evidence type="ECO:0000313" key="3">
    <source>
        <dbReference type="EMBL" id="KOH46283.1"/>
    </source>
</evidence>
<dbReference type="Proteomes" id="UP000036958">
    <property type="component" value="Unassembled WGS sequence"/>
</dbReference>
<organism evidence="3 4">
    <name type="scientific">Sunxiuqinia dokdonensis</name>
    <dbReference type="NCBI Taxonomy" id="1409788"/>
    <lineage>
        <taxon>Bacteria</taxon>
        <taxon>Pseudomonadati</taxon>
        <taxon>Bacteroidota</taxon>
        <taxon>Bacteroidia</taxon>
        <taxon>Marinilabiliales</taxon>
        <taxon>Prolixibacteraceae</taxon>
        <taxon>Sunxiuqinia</taxon>
    </lineage>
</organism>
<comment type="caution">
    <text evidence="3">The sequence shown here is derived from an EMBL/GenBank/DDBJ whole genome shotgun (WGS) entry which is preliminary data.</text>
</comment>
<feature type="compositionally biased region" description="Basic residues" evidence="1">
    <location>
        <begin position="299"/>
        <end position="319"/>
    </location>
</feature>
<feature type="region of interest" description="Disordered" evidence="1">
    <location>
        <begin position="296"/>
        <end position="319"/>
    </location>
</feature>
<accession>A0A0L8VD61</accession>
<sequence>MVIVIHQSSDTRNAFQYNEMKVKEGVASYFHSANTISINPFMYGQGHRWKILHDIEKQNPRVKKKCLHISVNPSGSDLLKLDDRTVRQEVDRMMEHMGYGGQPYFVYKHQDLERVHFHVVSTRIDKTTGKKIRDGYEKDKMQKFVKELEQKYQLKQEIPEQLRNLKFTASSGYLKRNLETLFSELNRMDIITSKDMYDQALGFFQVEIRKAGRGHMVFVTDENGTVIRHPMKLSDFEERPRFYLSRQELLSQEQNRKDLPNSFSKQNHEGIAIGILKSLIIKELILNMGTQLTGDSFKKGKRNRLKKGDKKRRGKGYRK</sequence>
<keyword evidence="4" id="KW-1185">Reference proteome</keyword>
<dbReference type="InterPro" id="IPR005094">
    <property type="entry name" value="Endonuclease_MobA/VirD2"/>
</dbReference>
<evidence type="ECO:0000313" key="4">
    <source>
        <dbReference type="Proteomes" id="UP000036958"/>
    </source>
</evidence>
<dbReference type="RefSeq" id="WP_053180144.1">
    <property type="nucleotide sequence ID" value="NZ_LGIA01000035.1"/>
</dbReference>
<dbReference type="Pfam" id="PF03432">
    <property type="entry name" value="Relaxase"/>
    <property type="match status" value="1"/>
</dbReference>
<protein>
    <recommendedName>
        <fullName evidence="2">MobA/VirD2-like nuclease domain-containing protein</fullName>
    </recommendedName>
</protein>
<dbReference type="STRING" id="1409788.NC99_09090"/>
<gene>
    <name evidence="3" type="ORF">NC99_09090</name>
</gene>
<feature type="domain" description="MobA/VirD2-like nuclease" evidence="2">
    <location>
        <begin position="53"/>
        <end position="154"/>
    </location>
</feature>
<name>A0A0L8VD61_9BACT</name>
<dbReference type="AlphaFoldDB" id="A0A0L8VD61"/>